<keyword evidence="1" id="KW-0732">Signal</keyword>
<evidence type="ECO:0000256" key="1">
    <source>
        <dbReference type="SAM" id="SignalP"/>
    </source>
</evidence>
<gene>
    <name evidence="2" type="ORF">SVUK_LOCUS9970</name>
</gene>
<name>A0A3P7L6K3_STRVU</name>
<sequence>MWLYAALFLIVPSYSMEGTVSECSNDCVRIIRAKVNNTVILDGIPGRDWMRERFFGLEEGMGTRCGGKGDTCLTFDFRYTRDNTPVVAASTSHLACHDGALVLGPLGILDSGYYWQPNYFWQVPTTWTFDSYMYAMPCDAVKLIVEN</sequence>
<organism evidence="2 3">
    <name type="scientific">Strongylus vulgaris</name>
    <name type="common">Blood worm</name>
    <dbReference type="NCBI Taxonomy" id="40348"/>
    <lineage>
        <taxon>Eukaryota</taxon>
        <taxon>Metazoa</taxon>
        <taxon>Ecdysozoa</taxon>
        <taxon>Nematoda</taxon>
        <taxon>Chromadorea</taxon>
        <taxon>Rhabditida</taxon>
        <taxon>Rhabditina</taxon>
        <taxon>Rhabditomorpha</taxon>
        <taxon>Strongyloidea</taxon>
        <taxon>Strongylidae</taxon>
        <taxon>Strongylus</taxon>
    </lineage>
</organism>
<dbReference type="AlphaFoldDB" id="A0A3P7L6K3"/>
<dbReference type="EMBL" id="UYYB01094797">
    <property type="protein sequence ID" value="VDM74972.1"/>
    <property type="molecule type" value="Genomic_DNA"/>
</dbReference>
<feature type="chain" id="PRO_5018313811" evidence="1">
    <location>
        <begin position="22"/>
        <end position="147"/>
    </location>
</feature>
<dbReference type="Proteomes" id="UP000270094">
    <property type="component" value="Unassembled WGS sequence"/>
</dbReference>
<evidence type="ECO:0000313" key="2">
    <source>
        <dbReference type="EMBL" id="VDM74972.1"/>
    </source>
</evidence>
<protein>
    <submittedName>
        <fullName evidence="2">Uncharacterized protein</fullName>
    </submittedName>
</protein>
<evidence type="ECO:0000313" key="3">
    <source>
        <dbReference type="Proteomes" id="UP000270094"/>
    </source>
</evidence>
<feature type="signal peptide" evidence="1">
    <location>
        <begin position="1"/>
        <end position="21"/>
    </location>
</feature>
<keyword evidence="3" id="KW-1185">Reference proteome</keyword>
<reference evidence="2 3" key="1">
    <citation type="submission" date="2018-11" db="EMBL/GenBank/DDBJ databases">
        <authorList>
            <consortium name="Pathogen Informatics"/>
        </authorList>
    </citation>
    <scope>NUCLEOTIDE SEQUENCE [LARGE SCALE GENOMIC DNA]</scope>
</reference>
<proteinExistence type="predicted"/>
<accession>A0A3P7L6K3</accession>